<keyword evidence="4" id="KW-0472">Membrane</keyword>
<dbReference type="NCBIfam" id="NF002886">
    <property type="entry name" value="PRK03355.1"/>
    <property type="match status" value="1"/>
</dbReference>
<name>A0ABV9YR38_9PSEU</name>
<dbReference type="PANTHER" id="PTHR12563">
    <property type="entry name" value="GLYCEROL-3-PHOSPHATE ACYLTRANSFERASE"/>
    <property type="match status" value="1"/>
</dbReference>
<comment type="similarity">
    <text evidence="2">Belongs to the GPAT/DAPAT family.</text>
</comment>
<comment type="subcellular location">
    <subcellularLocation>
        <location evidence="1">Endomembrane system</location>
        <topology evidence="1">Peripheral membrane protein</topology>
    </subcellularLocation>
</comment>
<dbReference type="InterPro" id="IPR045520">
    <property type="entry name" value="GPAT/DHAPAT_C"/>
</dbReference>
<dbReference type="PANTHER" id="PTHR12563:SF17">
    <property type="entry name" value="DIHYDROXYACETONE PHOSPHATE ACYLTRANSFERASE"/>
    <property type="match status" value="1"/>
</dbReference>
<evidence type="ECO:0000256" key="4">
    <source>
        <dbReference type="ARBA" id="ARBA00023136"/>
    </source>
</evidence>
<dbReference type="GO" id="GO:0004366">
    <property type="term" value="F:glycerol-3-phosphate O-acyltransferase activity"/>
    <property type="evidence" value="ECO:0007669"/>
    <property type="project" value="UniProtKB-EC"/>
</dbReference>
<dbReference type="RefSeq" id="WP_378037815.1">
    <property type="nucleotide sequence ID" value="NZ_JBHSIV010000023.1"/>
</dbReference>
<dbReference type="InterPro" id="IPR041728">
    <property type="entry name" value="GPAT/DHAPAT_LPLAT"/>
</dbReference>
<keyword evidence="3 7" id="KW-0808">Transferase</keyword>
<dbReference type="CDD" id="cd07993">
    <property type="entry name" value="LPLAT_DHAPAT-like"/>
    <property type="match status" value="1"/>
</dbReference>
<dbReference type="InterPro" id="IPR002123">
    <property type="entry name" value="Plipid/glycerol_acylTrfase"/>
</dbReference>
<sequence>MAVGVESGTVPATGTGEVIVLATARTRAEHELVASWAAEHHPGAPVCLEEDALARALEGAGPTTTVVPIRVTWLPPTRIAERGDGAGTPAERPKPSDLIALLGHRAPLRFVQRRLARTSPDRVQVVEGEAASVGDLRERHDDEAREEPLAAYVRRAGVLACERAERAVIGDHYTVPRLVVEQIVASTGVRERLRDLAREHGRTFDDVLADMRARLGDLAAVQSPLAIDAFRTVFSPLHTPAWDVQVDSETVEPLRELNRTAPLVFLPTHRSYADPLVLAEVLRDHDLPRNTVLGGNNMSFWPIGPLGKRAGVVFIRRTSGDDPVYRLALREYIAHLVAKRFNLEWYVEGGRSRTGKLRKPRLGLLNYLAGALDDGRAPDVQLVPTSIVYDRLYELDAMAAEQGGSEKSAEGLGWLARYVRGQTRNNGNARVRFGEPFSLREALAEVGEGPTRLEKVAFAICDGINRATPATPTALVTFALLGTGGRALTLDQIRASTLPLLDHLDRLERPGPRDALTGDGIERTLERLVTGEVVERYDGGEEPVWSIRDGRHRVAAFYRNGAIHHFVNRAIVELALLAASRAPSGTDPLDAAWAEALALRDLLKFEFFFPSKRRFATEIEAESALVDPEWREHVGDADGAARLLERTRFLVAPRALRSFVDAQWVVATKLAALPAGTEVDRTAFGEECLGLGRQMLRQGRVVRPDSVSTELYASALDLADNRGLLGADASAEARTAFRDEIGDVRDRLVELAHVEDRVTEELLA</sequence>
<keyword evidence="5 7" id="KW-0012">Acyltransferase</keyword>
<dbReference type="PIRSF" id="PIRSF000437">
    <property type="entry name" value="GPAT_DHAPAT"/>
    <property type="match status" value="1"/>
</dbReference>
<evidence type="ECO:0000256" key="1">
    <source>
        <dbReference type="ARBA" id="ARBA00004184"/>
    </source>
</evidence>
<dbReference type="InterPro" id="IPR022284">
    <property type="entry name" value="GPAT/DHAPAT"/>
</dbReference>
<accession>A0ABV9YR38</accession>
<comment type="caution">
    <text evidence="7">The sequence shown here is derived from an EMBL/GenBank/DDBJ whole genome shotgun (WGS) entry which is preliminary data.</text>
</comment>
<proteinExistence type="inferred from homology"/>
<keyword evidence="8" id="KW-1185">Reference proteome</keyword>
<evidence type="ECO:0000313" key="8">
    <source>
        <dbReference type="Proteomes" id="UP001595947"/>
    </source>
</evidence>
<dbReference type="EMBL" id="JBHSIV010000023">
    <property type="protein sequence ID" value="MFC5064474.1"/>
    <property type="molecule type" value="Genomic_DNA"/>
</dbReference>
<reference evidence="8" key="1">
    <citation type="journal article" date="2019" name="Int. J. Syst. Evol. Microbiol.">
        <title>The Global Catalogue of Microorganisms (GCM) 10K type strain sequencing project: providing services to taxonomists for standard genome sequencing and annotation.</title>
        <authorList>
            <consortium name="The Broad Institute Genomics Platform"/>
            <consortium name="The Broad Institute Genome Sequencing Center for Infectious Disease"/>
            <person name="Wu L."/>
            <person name="Ma J."/>
        </authorList>
    </citation>
    <scope>NUCLEOTIDE SEQUENCE [LARGE SCALE GENOMIC DNA]</scope>
    <source>
        <strain evidence="8">CGMCC 4.7093</strain>
    </source>
</reference>
<dbReference type="Proteomes" id="UP001595947">
    <property type="component" value="Unassembled WGS sequence"/>
</dbReference>
<dbReference type="Pfam" id="PF01553">
    <property type="entry name" value="Acyltransferase"/>
    <property type="match status" value="1"/>
</dbReference>
<feature type="domain" description="Phospholipid/glycerol acyltransferase" evidence="6">
    <location>
        <begin position="263"/>
        <end position="390"/>
    </location>
</feature>
<dbReference type="Pfam" id="PF19277">
    <property type="entry name" value="GPAT_C"/>
    <property type="match status" value="1"/>
</dbReference>
<dbReference type="SUPFAM" id="SSF69593">
    <property type="entry name" value="Glycerol-3-phosphate (1)-acyltransferase"/>
    <property type="match status" value="1"/>
</dbReference>
<evidence type="ECO:0000256" key="3">
    <source>
        <dbReference type="ARBA" id="ARBA00022679"/>
    </source>
</evidence>
<dbReference type="SMART" id="SM00563">
    <property type="entry name" value="PlsC"/>
    <property type="match status" value="1"/>
</dbReference>
<protein>
    <submittedName>
        <fullName evidence="7">Glycerol-3-phosphate 1-O-acyltransferase</fullName>
        <ecNumber evidence="7">2.3.1.15</ecNumber>
    </submittedName>
</protein>
<evidence type="ECO:0000256" key="2">
    <source>
        <dbReference type="ARBA" id="ARBA00007937"/>
    </source>
</evidence>
<evidence type="ECO:0000256" key="5">
    <source>
        <dbReference type="ARBA" id="ARBA00023315"/>
    </source>
</evidence>
<evidence type="ECO:0000313" key="7">
    <source>
        <dbReference type="EMBL" id="MFC5064474.1"/>
    </source>
</evidence>
<dbReference type="EC" id="2.3.1.15" evidence="7"/>
<evidence type="ECO:0000259" key="6">
    <source>
        <dbReference type="SMART" id="SM00563"/>
    </source>
</evidence>
<organism evidence="7 8">
    <name type="scientific">Actinomycetospora atypica</name>
    <dbReference type="NCBI Taxonomy" id="1290095"/>
    <lineage>
        <taxon>Bacteria</taxon>
        <taxon>Bacillati</taxon>
        <taxon>Actinomycetota</taxon>
        <taxon>Actinomycetes</taxon>
        <taxon>Pseudonocardiales</taxon>
        <taxon>Pseudonocardiaceae</taxon>
        <taxon>Actinomycetospora</taxon>
    </lineage>
</organism>
<gene>
    <name evidence="7" type="ORF">ACFPBZ_19790</name>
</gene>